<gene>
    <name evidence="1" type="ORF">E2C01_017283</name>
</gene>
<organism evidence="1 2">
    <name type="scientific">Portunus trituberculatus</name>
    <name type="common">Swimming crab</name>
    <name type="synonym">Neptunus trituberculatus</name>
    <dbReference type="NCBI Taxonomy" id="210409"/>
    <lineage>
        <taxon>Eukaryota</taxon>
        <taxon>Metazoa</taxon>
        <taxon>Ecdysozoa</taxon>
        <taxon>Arthropoda</taxon>
        <taxon>Crustacea</taxon>
        <taxon>Multicrustacea</taxon>
        <taxon>Malacostraca</taxon>
        <taxon>Eumalacostraca</taxon>
        <taxon>Eucarida</taxon>
        <taxon>Decapoda</taxon>
        <taxon>Pleocyemata</taxon>
        <taxon>Brachyura</taxon>
        <taxon>Eubrachyura</taxon>
        <taxon>Portunoidea</taxon>
        <taxon>Portunidae</taxon>
        <taxon>Portuninae</taxon>
        <taxon>Portunus</taxon>
    </lineage>
</organism>
<comment type="caution">
    <text evidence="1">The sequence shown here is derived from an EMBL/GenBank/DDBJ whole genome shotgun (WGS) entry which is preliminary data.</text>
</comment>
<dbReference type="Proteomes" id="UP000324222">
    <property type="component" value="Unassembled WGS sequence"/>
</dbReference>
<protein>
    <submittedName>
        <fullName evidence="1">Uncharacterized protein</fullName>
    </submittedName>
</protein>
<keyword evidence="2" id="KW-1185">Reference proteome</keyword>
<evidence type="ECO:0000313" key="1">
    <source>
        <dbReference type="EMBL" id="MPC24207.1"/>
    </source>
</evidence>
<sequence length="78" mass="8945">MCEVVMVVEVVKESQVQQARRECLEREGWTLFLCGHLPLSDALRGNKTRDGWCHDKPLLSILAAQRLILSTYILMKNC</sequence>
<accession>A0A5B7DSX9</accession>
<dbReference type="AlphaFoldDB" id="A0A5B7DSX9"/>
<reference evidence="1 2" key="1">
    <citation type="submission" date="2019-05" db="EMBL/GenBank/DDBJ databases">
        <title>Another draft genome of Portunus trituberculatus and its Hox gene families provides insights of decapod evolution.</title>
        <authorList>
            <person name="Jeong J.-H."/>
            <person name="Song I."/>
            <person name="Kim S."/>
            <person name="Choi T."/>
            <person name="Kim D."/>
            <person name="Ryu S."/>
            <person name="Kim W."/>
        </authorList>
    </citation>
    <scope>NUCLEOTIDE SEQUENCE [LARGE SCALE GENOMIC DNA]</scope>
    <source>
        <tissue evidence="1">Muscle</tissue>
    </source>
</reference>
<dbReference type="EMBL" id="VSRR010001301">
    <property type="protein sequence ID" value="MPC24207.1"/>
    <property type="molecule type" value="Genomic_DNA"/>
</dbReference>
<name>A0A5B7DSX9_PORTR</name>
<proteinExistence type="predicted"/>
<evidence type="ECO:0000313" key="2">
    <source>
        <dbReference type="Proteomes" id="UP000324222"/>
    </source>
</evidence>